<reference evidence="4 7" key="2">
    <citation type="submission" date="2018-08" db="EMBL/GenBank/DDBJ databases">
        <title>Complete genome of the Arcobacter molluscorum type strain LMG 25693.</title>
        <authorList>
            <person name="Miller W.G."/>
            <person name="Yee E."/>
            <person name="Bono J.L."/>
        </authorList>
    </citation>
    <scope>NUCLEOTIDE SEQUENCE [LARGE SCALE GENOMIC DNA]</scope>
    <source>
        <strain evidence="4 7">CECT 7696</strain>
    </source>
</reference>
<dbReference type="EMBL" id="NXFY01000002">
    <property type="protein sequence ID" value="PHO19002.1"/>
    <property type="molecule type" value="Genomic_DNA"/>
</dbReference>
<evidence type="ECO:0000313" key="4">
    <source>
        <dbReference type="EMBL" id="AXX92577.1"/>
    </source>
</evidence>
<evidence type="ECO:0000256" key="1">
    <source>
        <dbReference type="ARBA" id="ARBA00023125"/>
    </source>
</evidence>
<dbReference type="Pfam" id="PF00440">
    <property type="entry name" value="TetR_N"/>
    <property type="match status" value="1"/>
</dbReference>
<sequence>MTKSEQKKEKRKVEILDAAANAFYTNGYSATCLDEITKEVGCSKRTIYNEFASKEGIFKELIITNTNQVIKVLEKEKFESSDLKENLIHFGFTLMNTYMQPKMIGIFKVILNEAIRFPELGKIFFENGPKKGTKILKKILNTSHYFKETKDFDDEIVDYFIGMLRSNIHLKVLLGLKKTPTEKELKKYVEGAVEIFLNGIIKN</sequence>
<dbReference type="EMBL" id="CP032098">
    <property type="protein sequence ID" value="AXX92577.1"/>
    <property type="molecule type" value="Genomic_DNA"/>
</dbReference>
<dbReference type="Gene3D" id="1.10.10.60">
    <property type="entry name" value="Homeodomain-like"/>
    <property type="match status" value="1"/>
</dbReference>
<evidence type="ECO:0000313" key="7">
    <source>
        <dbReference type="Proteomes" id="UP000262712"/>
    </source>
</evidence>
<reference evidence="5 6" key="1">
    <citation type="submission" date="2017-09" db="EMBL/GenBank/DDBJ databases">
        <title>Arcobacter canalis sp. nov., a new species isolated from a water canal contaminated with urban sewage.</title>
        <authorList>
            <person name="Perez-Cataluna A."/>
            <person name="Salas-Masso N."/>
            <person name="Figueras M.J."/>
        </authorList>
    </citation>
    <scope>NUCLEOTIDE SEQUENCE [LARGE SCALE GENOMIC DNA]</scope>
    <source>
        <strain evidence="5 6">F98-3</strain>
    </source>
</reference>
<dbReference type="Proteomes" id="UP000221222">
    <property type="component" value="Unassembled WGS sequence"/>
</dbReference>
<dbReference type="PROSITE" id="PS50977">
    <property type="entry name" value="HTH_TETR_2"/>
    <property type="match status" value="1"/>
</dbReference>
<name>A0A2G1DKI1_9BACT</name>
<proteinExistence type="predicted"/>
<dbReference type="Proteomes" id="UP000262712">
    <property type="component" value="Chromosome"/>
</dbReference>
<dbReference type="GO" id="GO:0003677">
    <property type="term" value="F:DNA binding"/>
    <property type="evidence" value="ECO:0007669"/>
    <property type="project" value="UniProtKB-UniRule"/>
</dbReference>
<dbReference type="InterPro" id="IPR039536">
    <property type="entry name" value="TetR_C_Proteobacteria"/>
</dbReference>
<dbReference type="InterPro" id="IPR001647">
    <property type="entry name" value="HTH_TetR"/>
</dbReference>
<feature type="domain" description="HTH tetR-type" evidence="3">
    <location>
        <begin position="9"/>
        <end position="69"/>
    </location>
</feature>
<dbReference type="RefSeq" id="WP_099341362.1">
    <property type="nucleotide sequence ID" value="NZ_CP032098.1"/>
</dbReference>
<dbReference type="KEGG" id="amol:AMOL_1610"/>
<evidence type="ECO:0000259" key="3">
    <source>
        <dbReference type="PROSITE" id="PS50977"/>
    </source>
</evidence>
<keyword evidence="1 2" id="KW-0238">DNA-binding</keyword>
<accession>A0A2G1DKI1</accession>
<feature type="DNA-binding region" description="H-T-H motif" evidence="2">
    <location>
        <begin position="32"/>
        <end position="51"/>
    </location>
</feature>
<keyword evidence="6" id="KW-1185">Reference proteome</keyword>
<organism evidence="5 6">
    <name type="scientific">Malaciobacter molluscorum LMG 25693</name>
    <dbReference type="NCBI Taxonomy" id="870501"/>
    <lineage>
        <taxon>Bacteria</taxon>
        <taxon>Pseudomonadati</taxon>
        <taxon>Campylobacterota</taxon>
        <taxon>Epsilonproteobacteria</taxon>
        <taxon>Campylobacterales</taxon>
        <taxon>Arcobacteraceae</taxon>
        <taxon>Malaciobacter</taxon>
    </lineage>
</organism>
<dbReference type="SUPFAM" id="SSF46689">
    <property type="entry name" value="Homeodomain-like"/>
    <property type="match status" value="1"/>
</dbReference>
<protein>
    <submittedName>
        <fullName evidence="5">TetR family transcriptional regulator</fullName>
    </submittedName>
    <submittedName>
        <fullName evidence="4">Transcriptional regulator, TetR/AcrR family</fullName>
    </submittedName>
</protein>
<dbReference type="PRINTS" id="PR00455">
    <property type="entry name" value="HTHTETR"/>
</dbReference>
<gene>
    <name evidence="4" type="ORF">AMOL_1610</name>
    <name evidence="5" type="ORF">CPU12_01790</name>
</gene>
<evidence type="ECO:0000256" key="2">
    <source>
        <dbReference type="PROSITE-ProRule" id="PRU00335"/>
    </source>
</evidence>
<dbReference type="PANTHER" id="PTHR43479">
    <property type="entry name" value="ACREF/ENVCD OPERON REPRESSOR-RELATED"/>
    <property type="match status" value="1"/>
</dbReference>
<evidence type="ECO:0000313" key="5">
    <source>
        <dbReference type="EMBL" id="PHO19002.1"/>
    </source>
</evidence>
<dbReference type="Gene3D" id="1.10.357.10">
    <property type="entry name" value="Tetracycline Repressor, domain 2"/>
    <property type="match status" value="1"/>
</dbReference>
<dbReference type="Pfam" id="PF14246">
    <property type="entry name" value="TetR_C_7"/>
    <property type="match status" value="1"/>
</dbReference>
<evidence type="ECO:0000313" key="6">
    <source>
        <dbReference type="Proteomes" id="UP000221222"/>
    </source>
</evidence>
<dbReference type="InterPro" id="IPR050624">
    <property type="entry name" value="HTH-type_Tx_Regulator"/>
</dbReference>
<dbReference type="InterPro" id="IPR009057">
    <property type="entry name" value="Homeodomain-like_sf"/>
</dbReference>
<dbReference type="PANTHER" id="PTHR43479:SF11">
    <property type="entry name" value="ACREF_ENVCD OPERON REPRESSOR-RELATED"/>
    <property type="match status" value="1"/>
</dbReference>
<dbReference type="AlphaFoldDB" id="A0A2G1DKI1"/>